<organism evidence="2 3">
    <name type="scientific">Theileria equi strain WA</name>
    <dbReference type="NCBI Taxonomy" id="1537102"/>
    <lineage>
        <taxon>Eukaryota</taxon>
        <taxon>Sar</taxon>
        <taxon>Alveolata</taxon>
        <taxon>Apicomplexa</taxon>
        <taxon>Aconoidasida</taxon>
        <taxon>Piroplasmida</taxon>
        <taxon>Theileriidae</taxon>
        <taxon>Theileria</taxon>
    </lineage>
</organism>
<dbReference type="RefSeq" id="XP_004832221.1">
    <property type="nucleotide sequence ID" value="XM_004832164.1"/>
</dbReference>
<name>L1LBX6_THEEQ</name>
<proteinExistence type="predicted"/>
<dbReference type="Proteomes" id="UP000031512">
    <property type="component" value="Unassembled WGS sequence"/>
</dbReference>
<keyword evidence="1" id="KW-0472">Membrane</keyword>
<evidence type="ECO:0000313" key="3">
    <source>
        <dbReference type="Proteomes" id="UP000031512"/>
    </source>
</evidence>
<dbReference type="OrthoDB" id="389832at2759"/>
<dbReference type="eggNOG" id="ENOG502SS2P">
    <property type="taxonomic scope" value="Eukaryota"/>
</dbReference>
<evidence type="ECO:0000256" key="1">
    <source>
        <dbReference type="SAM" id="Phobius"/>
    </source>
</evidence>
<evidence type="ECO:0000313" key="2">
    <source>
        <dbReference type="EMBL" id="EKX72769.1"/>
    </source>
</evidence>
<keyword evidence="1" id="KW-0812">Transmembrane</keyword>
<gene>
    <name evidence="2" type="ORF">BEWA_013280</name>
</gene>
<keyword evidence="3" id="KW-1185">Reference proteome</keyword>
<comment type="caution">
    <text evidence="2">The sequence shown here is derived from an EMBL/GenBank/DDBJ whole genome shotgun (WGS) entry which is preliminary data.</text>
</comment>
<dbReference type="EMBL" id="ACOU01000004">
    <property type="protein sequence ID" value="EKX72769.1"/>
    <property type="molecule type" value="Genomic_DNA"/>
</dbReference>
<dbReference type="VEuPathDB" id="PiroplasmaDB:BEWA_013280"/>
<dbReference type="GeneID" id="15804404"/>
<dbReference type="AlphaFoldDB" id="L1LBX6"/>
<protein>
    <submittedName>
        <fullName evidence="2">Uncharacterized protein</fullName>
    </submittedName>
</protein>
<reference evidence="2 3" key="1">
    <citation type="journal article" date="2012" name="BMC Genomics">
        <title>Comparative genomic analysis and phylogenetic position of Theileria equi.</title>
        <authorList>
            <person name="Kappmeyer L.S."/>
            <person name="Thiagarajan M."/>
            <person name="Herndon D.R."/>
            <person name="Ramsay J.D."/>
            <person name="Caler E."/>
            <person name="Djikeng A."/>
            <person name="Gillespie J.J."/>
            <person name="Lau A.O."/>
            <person name="Roalson E.H."/>
            <person name="Silva J.C."/>
            <person name="Silva M.G."/>
            <person name="Suarez C.E."/>
            <person name="Ueti M.W."/>
            <person name="Nene V.M."/>
            <person name="Mealey R.H."/>
            <person name="Knowles D.P."/>
            <person name="Brayton K.A."/>
        </authorList>
    </citation>
    <scope>NUCLEOTIDE SEQUENCE [LARGE SCALE GENOMIC DNA]</scope>
    <source>
        <strain evidence="2 3">WA</strain>
    </source>
</reference>
<dbReference type="KEGG" id="beq:BEWA_013280"/>
<accession>L1LBX6</accession>
<sequence length="227" mass="27044">MLIRSSRPLRLFRIAPIVDYKPGAGVVYHPSSHDAHLNEQLRRERAAAKGIRLPVRKDCLHDQLNPDGIVQNEWMDFKIQRQPMRGDSDFRGYLSPHVDAFREDDIAKFYNLKDMYERVSVKELLTSMKYGARYTFVLYSGLLLPYLLLFIAYHLNNRLEPLELGIEPEEYNKHVLWHLLGHRLDRQAYIQYAEARRTRKWRDDTINPEDYIPPKYRLVQTYKELEL</sequence>
<keyword evidence="1" id="KW-1133">Transmembrane helix</keyword>
<feature type="transmembrane region" description="Helical" evidence="1">
    <location>
        <begin position="136"/>
        <end position="155"/>
    </location>
</feature>